<proteinExistence type="predicted"/>
<reference evidence="1" key="1">
    <citation type="submission" date="2020-04" db="EMBL/GenBank/DDBJ databases">
        <authorList>
            <person name="Chiriac C."/>
            <person name="Salcher M."/>
            <person name="Ghai R."/>
            <person name="Kavagutti S V."/>
        </authorList>
    </citation>
    <scope>NUCLEOTIDE SEQUENCE</scope>
</reference>
<gene>
    <name evidence="1" type="ORF">UFOVP419_33</name>
</gene>
<evidence type="ECO:0000313" key="1">
    <source>
        <dbReference type="EMBL" id="CAB4141803.1"/>
    </source>
</evidence>
<dbReference type="EMBL" id="LR796401">
    <property type="protein sequence ID" value="CAB4141803.1"/>
    <property type="molecule type" value="Genomic_DNA"/>
</dbReference>
<protein>
    <submittedName>
        <fullName evidence="1">Uncharacterized protein</fullName>
    </submittedName>
</protein>
<organism evidence="1">
    <name type="scientific">uncultured Caudovirales phage</name>
    <dbReference type="NCBI Taxonomy" id="2100421"/>
    <lineage>
        <taxon>Viruses</taxon>
        <taxon>Duplodnaviria</taxon>
        <taxon>Heunggongvirae</taxon>
        <taxon>Uroviricota</taxon>
        <taxon>Caudoviricetes</taxon>
        <taxon>Peduoviridae</taxon>
        <taxon>Maltschvirus</taxon>
        <taxon>Maltschvirus maltsch</taxon>
    </lineage>
</organism>
<accession>A0A6J5M8Y6</accession>
<name>A0A6J5M8Y6_9CAUD</name>
<sequence>MAITTGHTSVGLTATIIDGTSNSDFRLTVHNDDNTAKVYVGGPGVTTANGLGIEKLTTMQIDMYASQELYAVSGKTGHIIHWMKQV</sequence>